<sequence length="96" mass="10639">MEERKTNRFKGHSLILENREKLSVSGVEHVNNFNSELIVVDTIAGVITIKGEGLDVKKLNLEEGQVAITGTVHAMTYSSRDTLTAKSSGFFNKIFK</sequence>
<dbReference type="NCBIfam" id="TIGR02892">
    <property type="entry name" value="spore_yabP"/>
    <property type="match status" value="1"/>
</dbReference>
<evidence type="ECO:0000313" key="4">
    <source>
        <dbReference type="Proteomes" id="UP000192478"/>
    </source>
</evidence>
<gene>
    <name evidence="2" type="primary">yabP</name>
    <name evidence="1" type="ORF">BJL90_06150</name>
    <name evidence="2" type="ORF">CLFO_01210</name>
</gene>
<evidence type="ECO:0000313" key="1">
    <source>
        <dbReference type="EMBL" id="AOY75513.1"/>
    </source>
</evidence>
<name>A0AAC9RKA9_9CLOT</name>
<dbReference type="InterPro" id="IPR038705">
    <property type="entry name" value="YabP_sf"/>
</dbReference>
<dbReference type="EMBL" id="CP017603">
    <property type="protein sequence ID" value="AOY75513.1"/>
    <property type="molecule type" value="Genomic_DNA"/>
</dbReference>
<evidence type="ECO:0000313" key="2">
    <source>
        <dbReference type="EMBL" id="ARE85805.1"/>
    </source>
</evidence>
<reference evidence="2 4" key="2">
    <citation type="submission" date="2017-03" db="EMBL/GenBank/DDBJ databases">
        <title>Complete sequence of Clostridium formicaceticum DSM 92.</title>
        <authorList>
            <person name="Poehlein A."/>
            <person name="Karl M."/>
            <person name="Bengelsdorf F.R."/>
            <person name="Duerre P."/>
            <person name="Daniel R."/>
        </authorList>
    </citation>
    <scope>NUCLEOTIDE SEQUENCE [LARGE SCALE GENOMIC DNA]</scope>
    <source>
        <strain evidence="2 4">DSM 92</strain>
    </source>
</reference>
<keyword evidence="3" id="KW-1185">Reference proteome</keyword>
<proteinExistence type="predicted"/>
<dbReference type="Gene3D" id="2.60.40.2000">
    <property type="match status" value="1"/>
</dbReference>
<accession>A0AAC9RKA9</accession>
<dbReference type="Proteomes" id="UP000177894">
    <property type="component" value="Chromosome"/>
</dbReference>
<organism evidence="2 4">
    <name type="scientific">Clostridium formicaceticum</name>
    <dbReference type="NCBI Taxonomy" id="1497"/>
    <lineage>
        <taxon>Bacteria</taxon>
        <taxon>Bacillati</taxon>
        <taxon>Bacillota</taxon>
        <taxon>Clostridia</taxon>
        <taxon>Eubacteriales</taxon>
        <taxon>Clostridiaceae</taxon>
        <taxon>Clostridium</taxon>
    </lineage>
</organism>
<dbReference type="Proteomes" id="UP000192478">
    <property type="component" value="Chromosome"/>
</dbReference>
<evidence type="ECO:0000313" key="3">
    <source>
        <dbReference type="Proteomes" id="UP000177894"/>
    </source>
</evidence>
<dbReference type="AlphaFoldDB" id="A0AAC9RKA9"/>
<reference evidence="1 3" key="1">
    <citation type="submission" date="2016-10" db="EMBL/GenBank/DDBJ databases">
        <title>Complete Genome Sequence of Acetogen Clostridium formicoaceticum ATCC 27076.</title>
        <authorList>
            <person name="Bao T."/>
            <person name="Cheng C."/>
            <person name="Zhao J."/>
            <person name="Yang S.-T."/>
            <person name="Wang J."/>
            <person name="Wang M."/>
        </authorList>
    </citation>
    <scope>NUCLEOTIDE SEQUENCE [LARGE SCALE GENOMIC DNA]</scope>
    <source>
        <strain evidence="1 3">ATCC 27076</strain>
    </source>
</reference>
<dbReference type="RefSeq" id="WP_070965397.1">
    <property type="nucleotide sequence ID" value="NZ_CP017603.1"/>
</dbReference>
<protein>
    <submittedName>
        <fullName evidence="2">Spore protein YabP</fullName>
    </submittedName>
    <submittedName>
        <fullName evidence="1">Sporulation protein YabP</fullName>
    </submittedName>
</protein>
<dbReference type="InterPro" id="IPR022476">
    <property type="entry name" value="Spore_YabP/YqfC"/>
</dbReference>
<dbReference type="PIRSF" id="PIRSF011576">
    <property type="entry name" value="YabP"/>
    <property type="match status" value="1"/>
</dbReference>
<dbReference type="EMBL" id="CP020559">
    <property type="protein sequence ID" value="ARE85805.1"/>
    <property type="molecule type" value="Genomic_DNA"/>
</dbReference>
<dbReference type="InterPro" id="IPR012504">
    <property type="entry name" value="Spore_YabP"/>
</dbReference>
<dbReference type="GO" id="GO:0030435">
    <property type="term" value="P:sporulation resulting in formation of a cellular spore"/>
    <property type="evidence" value="ECO:0007669"/>
    <property type="project" value="InterPro"/>
</dbReference>
<dbReference type="KEGG" id="cfm:BJL90_06150"/>
<dbReference type="Pfam" id="PF07873">
    <property type="entry name" value="YabP"/>
    <property type="match status" value="1"/>
</dbReference>